<organism evidence="8 9">
    <name type="scientific">Arthroderma otae (strain ATCC MYA-4605 / CBS 113480)</name>
    <name type="common">Microsporum canis</name>
    <dbReference type="NCBI Taxonomy" id="554155"/>
    <lineage>
        <taxon>Eukaryota</taxon>
        <taxon>Fungi</taxon>
        <taxon>Dikarya</taxon>
        <taxon>Ascomycota</taxon>
        <taxon>Pezizomycotina</taxon>
        <taxon>Eurotiomycetes</taxon>
        <taxon>Eurotiomycetidae</taxon>
        <taxon>Onygenales</taxon>
        <taxon>Arthrodermataceae</taxon>
        <taxon>Microsporum</taxon>
    </lineage>
</organism>
<keyword evidence="3 6" id="KW-1133">Transmembrane helix</keyword>
<evidence type="ECO:0000313" key="8">
    <source>
        <dbReference type="EMBL" id="EEQ31002.1"/>
    </source>
</evidence>
<proteinExistence type="inferred from homology"/>
<dbReference type="Pfam" id="PF20684">
    <property type="entry name" value="Fung_rhodopsin"/>
    <property type="match status" value="1"/>
</dbReference>
<evidence type="ECO:0000259" key="7">
    <source>
        <dbReference type="Pfam" id="PF20684"/>
    </source>
</evidence>
<protein>
    <submittedName>
        <fullName evidence="8">Integral membrane protein</fullName>
    </submittedName>
</protein>
<dbReference type="AlphaFoldDB" id="C5FM99"/>
<feature type="transmembrane region" description="Helical" evidence="6">
    <location>
        <begin position="140"/>
        <end position="164"/>
    </location>
</feature>
<feature type="domain" description="Rhodopsin" evidence="7">
    <location>
        <begin position="46"/>
        <end position="283"/>
    </location>
</feature>
<keyword evidence="2 6" id="KW-0812">Transmembrane</keyword>
<feature type="transmembrane region" description="Helical" evidence="6">
    <location>
        <begin position="28"/>
        <end position="49"/>
    </location>
</feature>
<dbReference type="Proteomes" id="UP000002035">
    <property type="component" value="Unassembled WGS sequence"/>
</dbReference>
<evidence type="ECO:0000256" key="1">
    <source>
        <dbReference type="ARBA" id="ARBA00004141"/>
    </source>
</evidence>
<dbReference type="OMA" id="FSSIFQC"/>
<evidence type="ECO:0000256" key="4">
    <source>
        <dbReference type="ARBA" id="ARBA00023136"/>
    </source>
</evidence>
<evidence type="ECO:0000256" key="3">
    <source>
        <dbReference type="ARBA" id="ARBA00022989"/>
    </source>
</evidence>
<comment type="subcellular location">
    <subcellularLocation>
        <location evidence="1">Membrane</location>
        <topology evidence="1">Multi-pass membrane protein</topology>
    </subcellularLocation>
</comment>
<gene>
    <name evidence="8" type="ORF">MCYG_03821</name>
</gene>
<dbReference type="VEuPathDB" id="FungiDB:MCYG_03821"/>
<dbReference type="InterPro" id="IPR049326">
    <property type="entry name" value="Rhodopsin_dom_fungi"/>
</dbReference>
<evidence type="ECO:0000256" key="6">
    <source>
        <dbReference type="SAM" id="Phobius"/>
    </source>
</evidence>
<dbReference type="InterPro" id="IPR052337">
    <property type="entry name" value="SAT4-like"/>
</dbReference>
<dbReference type="EMBL" id="DS995703">
    <property type="protein sequence ID" value="EEQ31002.1"/>
    <property type="molecule type" value="Genomic_DNA"/>
</dbReference>
<dbReference type="PANTHER" id="PTHR33048:SF47">
    <property type="entry name" value="INTEGRAL MEMBRANE PROTEIN-RELATED"/>
    <property type="match status" value="1"/>
</dbReference>
<keyword evidence="4 6" id="KW-0472">Membrane</keyword>
<dbReference type="GeneID" id="9229639"/>
<name>C5FM99_ARTOC</name>
<evidence type="ECO:0000256" key="2">
    <source>
        <dbReference type="ARBA" id="ARBA00022692"/>
    </source>
</evidence>
<reference evidence="9" key="1">
    <citation type="journal article" date="2012" name="MBio">
        <title>Comparative genome analysis of Trichophyton rubrum and related dermatophytes reveals candidate genes involved in infection.</title>
        <authorList>
            <person name="Martinez D.A."/>
            <person name="Oliver B.G."/>
            <person name="Graeser Y."/>
            <person name="Goldberg J.M."/>
            <person name="Li W."/>
            <person name="Martinez-Rossi N.M."/>
            <person name="Monod M."/>
            <person name="Shelest E."/>
            <person name="Barton R.C."/>
            <person name="Birch E."/>
            <person name="Brakhage A.A."/>
            <person name="Chen Z."/>
            <person name="Gurr S.J."/>
            <person name="Heiman D."/>
            <person name="Heitman J."/>
            <person name="Kosti I."/>
            <person name="Rossi A."/>
            <person name="Saif S."/>
            <person name="Samalova M."/>
            <person name="Saunders C.W."/>
            <person name="Shea T."/>
            <person name="Summerbell R.C."/>
            <person name="Xu J."/>
            <person name="Young S."/>
            <person name="Zeng Q."/>
            <person name="Birren B.W."/>
            <person name="Cuomo C.A."/>
            <person name="White T.C."/>
        </authorList>
    </citation>
    <scope>NUCLEOTIDE SEQUENCE [LARGE SCALE GENOMIC DNA]</scope>
    <source>
        <strain evidence="9">ATCC MYA-4605 / CBS 113480</strain>
    </source>
</reference>
<evidence type="ECO:0000313" key="9">
    <source>
        <dbReference type="Proteomes" id="UP000002035"/>
    </source>
</evidence>
<comment type="similarity">
    <text evidence="5">Belongs to the SAT4 family.</text>
</comment>
<dbReference type="RefSeq" id="XP_002848315.1">
    <property type="nucleotide sequence ID" value="XM_002848269.1"/>
</dbReference>
<dbReference type="HOGENOM" id="CLU_028200_0_2_1"/>
<evidence type="ECO:0000256" key="5">
    <source>
        <dbReference type="ARBA" id="ARBA00038359"/>
    </source>
</evidence>
<feature type="transmembrane region" description="Helical" evidence="6">
    <location>
        <begin position="260"/>
        <end position="278"/>
    </location>
</feature>
<keyword evidence="9" id="KW-1185">Reference proteome</keyword>
<feature type="transmembrane region" description="Helical" evidence="6">
    <location>
        <begin position="219"/>
        <end position="240"/>
    </location>
</feature>
<dbReference type="PANTHER" id="PTHR33048">
    <property type="entry name" value="PTH11-LIKE INTEGRAL MEMBRANE PROTEIN (AFU_ORTHOLOGUE AFUA_5G11245)"/>
    <property type="match status" value="1"/>
</dbReference>
<feature type="transmembrane region" description="Helical" evidence="6">
    <location>
        <begin position="184"/>
        <end position="207"/>
    </location>
</feature>
<sequence>MAPILDHFTPRVLLSTRSFGLGGPASSMVTIDIVMTSVAIALVLNRVVVRLITSKKLASDDYVIIGSLVICVAMNTVNIVAVNHGYGRPSSEVSKSDLQTALELYFALQMLYRVTINMTKLSILLLYRKIFDTERFRFKLICDILFIYIILYTIATFLVTIFQCDPIPKAWSRAIPGSCINLTAFWYANAALHTLTDVMILILPMPVIKGLKLPQRQKLALIVVFALGVFVCGTSITRMLTLNTSSKASDVNEETALSTLWTTIEANTAIICACLPMIRIPLSKLIPSLFPAFQYSDSNSIAASEASTSKSDSPCVTGWCSLQSSRSTSISEMQTMLPNSYGLANIIFPSWG</sequence>
<feature type="transmembrane region" description="Helical" evidence="6">
    <location>
        <begin position="61"/>
        <end position="86"/>
    </location>
</feature>
<dbReference type="GO" id="GO:0016020">
    <property type="term" value="C:membrane"/>
    <property type="evidence" value="ECO:0007669"/>
    <property type="project" value="UniProtKB-SubCell"/>
</dbReference>
<feature type="transmembrane region" description="Helical" evidence="6">
    <location>
        <begin position="106"/>
        <end position="128"/>
    </location>
</feature>
<dbReference type="OrthoDB" id="10017208at2759"/>
<accession>C5FM99</accession>
<dbReference type="eggNOG" id="ENOG502SHQF">
    <property type="taxonomic scope" value="Eukaryota"/>
</dbReference>